<evidence type="ECO:0000256" key="26">
    <source>
        <dbReference type="RuleBase" id="RU361277"/>
    </source>
</evidence>
<dbReference type="CDD" id="cd12087">
    <property type="entry name" value="TM_EGFR-like"/>
    <property type="match status" value="1"/>
</dbReference>
<evidence type="ECO:0000256" key="5">
    <source>
        <dbReference type="ARBA" id="ARBA00011738"/>
    </source>
</evidence>
<dbReference type="Gene3D" id="3.90.180.10">
    <property type="entry name" value="Medium-chain alcohol dehydrogenases, catalytic domain"/>
    <property type="match status" value="1"/>
</dbReference>
<dbReference type="GO" id="GO:0004672">
    <property type="term" value="F:protein kinase activity"/>
    <property type="evidence" value="ECO:0007669"/>
    <property type="project" value="InterPro"/>
</dbReference>
<evidence type="ECO:0000256" key="17">
    <source>
        <dbReference type="ARBA" id="ARBA00022989"/>
    </source>
</evidence>
<dbReference type="Gene3D" id="3.80.10.10">
    <property type="entry name" value="Ribonuclease Inhibitor"/>
    <property type="match status" value="1"/>
</dbReference>
<dbReference type="InterPro" id="IPR032675">
    <property type="entry name" value="LRR_dom_sf"/>
</dbReference>
<evidence type="ECO:0000256" key="14">
    <source>
        <dbReference type="ARBA" id="ARBA00022833"/>
    </source>
</evidence>
<dbReference type="EC" id="1.1.1.195" evidence="6"/>
<dbReference type="GO" id="GO:0016020">
    <property type="term" value="C:membrane"/>
    <property type="evidence" value="ECO:0007669"/>
    <property type="project" value="UniProtKB-SubCell"/>
</dbReference>
<dbReference type="SMART" id="SM00829">
    <property type="entry name" value="PKS_ER"/>
    <property type="match status" value="1"/>
</dbReference>
<evidence type="ECO:0000256" key="7">
    <source>
        <dbReference type="ARBA" id="ARBA00022614"/>
    </source>
</evidence>
<dbReference type="FunFam" id="3.40.50.720:FF:000022">
    <property type="entry name" value="Cinnamyl alcohol dehydrogenase"/>
    <property type="match status" value="1"/>
</dbReference>
<dbReference type="Pfam" id="PF00560">
    <property type="entry name" value="LRR_1"/>
    <property type="match status" value="3"/>
</dbReference>
<dbReference type="OrthoDB" id="676979at2759"/>
<protein>
    <recommendedName>
        <fullName evidence="25">Probable cinnamyl alcohol dehydrogenase</fullName>
        <ecNumber evidence="6">1.1.1.195</ecNumber>
    </recommendedName>
</protein>
<evidence type="ECO:0000313" key="30">
    <source>
        <dbReference type="EMBL" id="KAF8688355.1"/>
    </source>
</evidence>
<feature type="transmembrane region" description="Helical" evidence="28">
    <location>
        <begin position="620"/>
        <end position="644"/>
    </location>
</feature>
<dbReference type="PANTHER" id="PTHR48010">
    <property type="entry name" value="OS05G0588300 PROTEIN"/>
    <property type="match status" value="1"/>
</dbReference>
<feature type="region of interest" description="Disordered" evidence="27">
    <location>
        <begin position="676"/>
        <end position="698"/>
    </location>
</feature>
<dbReference type="PROSITE" id="PS50011">
    <property type="entry name" value="PROTEIN_KINASE_DOM"/>
    <property type="match status" value="1"/>
</dbReference>
<dbReference type="InterPro" id="IPR001611">
    <property type="entry name" value="Leu-rich_rpt"/>
</dbReference>
<feature type="compositionally biased region" description="Pro residues" evidence="27">
    <location>
        <begin position="592"/>
        <end position="606"/>
    </location>
</feature>
<feature type="region of interest" description="Disordered" evidence="27">
    <location>
        <begin position="177"/>
        <end position="214"/>
    </location>
</feature>
<dbReference type="FunFam" id="3.80.10.10:FF:000234">
    <property type="entry name" value="Probable inactive receptor kinase RLK902"/>
    <property type="match status" value="1"/>
</dbReference>
<evidence type="ECO:0000256" key="21">
    <source>
        <dbReference type="ARBA" id="ARBA00048379"/>
    </source>
</evidence>
<dbReference type="InterPro" id="IPR000719">
    <property type="entry name" value="Prot_kinase_dom"/>
</dbReference>
<comment type="caution">
    <text evidence="30">The sequence shown here is derived from an EMBL/GenBank/DDBJ whole genome shotgun (WGS) entry which is preliminary data.</text>
</comment>
<dbReference type="InterPro" id="IPR001245">
    <property type="entry name" value="Ser-Thr/Tyr_kinase_cat_dom"/>
</dbReference>
<keyword evidence="19 28" id="KW-0472">Membrane</keyword>
<dbReference type="InterPro" id="IPR050994">
    <property type="entry name" value="At_inactive_RLKs"/>
</dbReference>
<dbReference type="SUPFAM" id="SSF50129">
    <property type="entry name" value="GroES-like"/>
    <property type="match status" value="1"/>
</dbReference>
<comment type="catalytic activity">
    <reaction evidence="22">
        <text>(E)-caffeyl alcohol + NADP(+) = (E)-caffeyl aldehyde + NADPH + H(+)</text>
        <dbReference type="Rhea" id="RHEA:45728"/>
        <dbReference type="ChEBI" id="CHEBI:15378"/>
        <dbReference type="ChEBI" id="CHEBI:28323"/>
        <dbReference type="ChEBI" id="CHEBI:31334"/>
        <dbReference type="ChEBI" id="CHEBI:57783"/>
        <dbReference type="ChEBI" id="CHEBI:58349"/>
    </reaction>
    <physiologicalReaction direction="right-to-left" evidence="22">
        <dbReference type="Rhea" id="RHEA:45730"/>
    </physiologicalReaction>
</comment>
<comment type="cofactor">
    <cofactor evidence="1 26">
        <name>Zn(2+)</name>
        <dbReference type="ChEBI" id="CHEBI:29105"/>
    </cofactor>
</comment>
<keyword evidence="16" id="KW-0521">NADP</keyword>
<keyword evidence="14 26" id="KW-0862">Zinc</keyword>
<name>A0A835B7J8_9POAL</name>
<evidence type="ECO:0000256" key="10">
    <source>
        <dbReference type="ARBA" id="ARBA00022729"/>
    </source>
</evidence>
<gene>
    <name evidence="30" type="ORF">HU200_042317</name>
</gene>
<evidence type="ECO:0000256" key="12">
    <source>
        <dbReference type="ARBA" id="ARBA00022737"/>
    </source>
</evidence>
<comment type="catalytic activity">
    <reaction evidence="21">
        <text>(E)-sinapyl alcohol + NADP(+) = (E)-sinapaldehyde + NADPH + H(+)</text>
        <dbReference type="Rhea" id="RHEA:45704"/>
        <dbReference type="ChEBI" id="CHEBI:15378"/>
        <dbReference type="ChEBI" id="CHEBI:27949"/>
        <dbReference type="ChEBI" id="CHEBI:57783"/>
        <dbReference type="ChEBI" id="CHEBI:58349"/>
        <dbReference type="ChEBI" id="CHEBI:64557"/>
        <dbReference type="EC" id="1.1.1.195"/>
    </reaction>
    <physiologicalReaction direction="right-to-left" evidence="21">
        <dbReference type="Rhea" id="RHEA:45706"/>
    </physiologicalReaction>
</comment>
<dbReference type="FunFam" id="3.90.180.10:FF:000100">
    <property type="entry name" value="Putative cinnamyl alcohol dehydrogenase 6"/>
    <property type="match status" value="1"/>
</dbReference>
<evidence type="ECO:0000313" key="31">
    <source>
        <dbReference type="Proteomes" id="UP000636709"/>
    </source>
</evidence>
<evidence type="ECO:0000256" key="16">
    <source>
        <dbReference type="ARBA" id="ARBA00022857"/>
    </source>
</evidence>
<dbReference type="EMBL" id="JACEFO010002029">
    <property type="protein sequence ID" value="KAF8688355.1"/>
    <property type="molecule type" value="Genomic_DNA"/>
</dbReference>
<keyword evidence="8 28" id="KW-0812">Transmembrane</keyword>
<keyword evidence="15" id="KW-0067">ATP-binding</keyword>
<dbReference type="InterPro" id="IPR003591">
    <property type="entry name" value="Leu-rich_rpt_typical-subtyp"/>
</dbReference>
<dbReference type="InterPro" id="IPR020843">
    <property type="entry name" value="ER"/>
</dbReference>
<evidence type="ECO:0000256" key="18">
    <source>
        <dbReference type="ARBA" id="ARBA00023002"/>
    </source>
</evidence>
<dbReference type="SMART" id="SM00369">
    <property type="entry name" value="LRR_TYP"/>
    <property type="match status" value="3"/>
</dbReference>
<dbReference type="InterPro" id="IPR036291">
    <property type="entry name" value="NAD(P)-bd_dom_sf"/>
</dbReference>
<evidence type="ECO:0000256" key="11">
    <source>
        <dbReference type="ARBA" id="ARBA00022733"/>
    </source>
</evidence>
<dbReference type="GO" id="GO:0008270">
    <property type="term" value="F:zinc ion binding"/>
    <property type="evidence" value="ECO:0007669"/>
    <property type="project" value="InterPro"/>
</dbReference>
<keyword evidence="11" id="KW-0438">Lignin biosynthesis</keyword>
<dbReference type="SUPFAM" id="SSF51735">
    <property type="entry name" value="NAD(P)-binding Rossmann-fold domains"/>
    <property type="match status" value="1"/>
</dbReference>
<dbReference type="Gene3D" id="1.10.510.10">
    <property type="entry name" value="Transferase(Phosphotransferase) domain 1"/>
    <property type="match status" value="1"/>
</dbReference>
<dbReference type="Pfam" id="PF00107">
    <property type="entry name" value="ADH_zinc_N"/>
    <property type="match status" value="1"/>
</dbReference>
<evidence type="ECO:0000256" key="4">
    <source>
        <dbReference type="ARBA" id="ARBA00008072"/>
    </source>
</evidence>
<dbReference type="InterPro" id="IPR011009">
    <property type="entry name" value="Kinase-like_dom_sf"/>
</dbReference>
<evidence type="ECO:0000256" key="9">
    <source>
        <dbReference type="ARBA" id="ARBA00022723"/>
    </source>
</evidence>
<proteinExistence type="inferred from homology"/>
<dbReference type="SUPFAM" id="SSF56112">
    <property type="entry name" value="Protein kinase-like (PK-like)"/>
    <property type="match status" value="1"/>
</dbReference>
<keyword evidence="17 28" id="KW-1133">Transmembrane helix</keyword>
<evidence type="ECO:0000256" key="1">
    <source>
        <dbReference type="ARBA" id="ARBA00001947"/>
    </source>
</evidence>
<dbReference type="FunFam" id="3.90.180.10:FF:000004">
    <property type="entry name" value="probable cinnamyl alcohol dehydrogenase"/>
    <property type="match status" value="1"/>
</dbReference>
<dbReference type="InterPro" id="IPR011032">
    <property type="entry name" value="GroES-like_sf"/>
</dbReference>
<dbReference type="CDD" id="cd05283">
    <property type="entry name" value="CAD1"/>
    <property type="match status" value="1"/>
</dbReference>
<dbReference type="SUPFAM" id="SSF52058">
    <property type="entry name" value="L domain-like"/>
    <property type="match status" value="1"/>
</dbReference>
<evidence type="ECO:0000256" key="8">
    <source>
        <dbReference type="ARBA" id="ARBA00022692"/>
    </source>
</evidence>
<comment type="subcellular location">
    <subcellularLocation>
        <location evidence="2">Membrane</location>
    </subcellularLocation>
</comment>
<organism evidence="30 31">
    <name type="scientific">Digitaria exilis</name>
    <dbReference type="NCBI Taxonomy" id="1010633"/>
    <lineage>
        <taxon>Eukaryota</taxon>
        <taxon>Viridiplantae</taxon>
        <taxon>Streptophyta</taxon>
        <taxon>Embryophyta</taxon>
        <taxon>Tracheophyta</taxon>
        <taxon>Spermatophyta</taxon>
        <taxon>Magnoliopsida</taxon>
        <taxon>Liliopsida</taxon>
        <taxon>Poales</taxon>
        <taxon>Poaceae</taxon>
        <taxon>PACMAD clade</taxon>
        <taxon>Panicoideae</taxon>
        <taxon>Panicodae</taxon>
        <taxon>Paniceae</taxon>
        <taxon>Anthephorinae</taxon>
        <taxon>Digitaria</taxon>
    </lineage>
</organism>
<evidence type="ECO:0000256" key="19">
    <source>
        <dbReference type="ARBA" id="ARBA00023136"/>
    </source>
</evidence>
<dbReference type="PANTHER" id="PTHR48010:SF7">
    <property type="entry name" value="OS09G0400500 PROTEIN"/>
    <property type="match status" value="1"/>
</dbReference>
<dbReference type="Gene3D" id="3.40.50.720">
    <property type="entry name" value="NAD(P)-binding Rossmann-like Domain"/>
    <property type="match status" value="1"/>
</dbReference>
<keyword evidence="10" id="KW-0732">Signal</keyword>
<evidence type="ECO:0000256" key="28">
    <source>
        <dbReference type="SAM" id="Phobius"/>
    </source>
</evidence>
<comment type="pathway">
    <text evidence="3">Aromatic compound metabolism; phenylpropanoid biosynthesis.</text>
</comment>
<evidence type="ECO:0000256" key="2">
    <source>
        <dbReference type="ARBA" id="ARBA00004370"/>
    </source>
</evidence>
<keyword evidence="12" id="KW-0677">Repeat</keyword>
<evidence type="ECO:0000256" key="20">
    <source>
        <dbReference type="ARBA" id="ARBA00047329"/>
    </source>
</evidence>
<comment type="similarity">
    <text evidence="4 26">Belongs to the zinc-containing alcohol dehydrogenase family.</text>
</comment>
<keyword evidence="13" id="KW-0547">Nucleotide-binding</keyword>
<dbReference type="Pfam" id="PF08263">
    <property type="entry name" value="LRRNT_2"/>
    <property type="match status" value="1"/>
</dbReference>
<dbReference type="Proteomes" id="UP000636709">
    <property type="component" value="Unassembled WGS sequence"/>
</dbReference>
<feature type="domain" description="Protein kinase" evidence="29">
    <location>
        <begin position="721"/>
        <end position="1001"/>
    </location>
</feature>
<dbReference type="Gene3D" id="3.30.200.20">
    <property type="entry name" value="Phosphorylase Kinase, domain 1"/>
    <property type="match status" value="1"/>
</dbReference>
<evidence type="ECO:0000256" key="25">
    <source>
        <dbReference type="ARBA" id="ARBA00072287"/>
    </source>
</evidence>
<keyword evidence="18" id="KW-0560">Oxidoreductase</keyword>
<sequence length="1492" mass="158738">MVATWRTHFGLVYRLVSEGVMTAATRAFGSRLLSLSPRVSAGEKKQSQPRRRRETGSNLKAAEEASSPFILYSLHQAPRAAHCAPSEDNNFTERHAYAPLAAQLVSPGAGPAIIHRPLRRASLSLCISRRSQLFITRARRLPAASAGCSAAAVLLAAAGCLCIAYQCSRSQQQCSEQARATSPGRPRPVTCAADSRIDPRPARRTSAHVPDPGTAVPCTPQENLTPLPDPFVPQTPSRDPFRYVQMESAPGTGRASSASLTNQLQSSAGSIALSSCNTSAIKTRDRSRIVSFLQRPSRYPPPATFLPCAILEPVLYQLHSGPCFLSAPIVSYLLPASRAADHCPPDPPRRHRPPVPAMRRAPNDGHVSSVLVLLLLALWFSPLVPLAAPDLAADRAALLAFRSAVGPRLPWNTSASSSPCTWHGVVCDPTGSRVVSLKLPGASLVGTVPPGTIGNLTSLRTLSLRLNALSGEIPSDIGSCVELRYLYLHGNHFDGEIPEGFFGLTLLQRLDLSGNRISGAVSPEFNRLPRLATLYLENNSLNGTLPPDLDLKNLQQFNVSGNVNLTGPVPASLAGRPASAFGDTGLCGAPLNPCPTPPPSPSPPPAAAKGNESGKLTTGAIAGIAVGAGVAFLVVIAAIFFLCFRCRRTKDVEKSAEMAAADGDSPELVTVASMGNKSGTKRSLSSSHSHPTAGNSSNNAKRLVFLGSAPETPYDLESLLHSSAEVIGKGWLGTTYRATLEGGSATVAVKRLRSAPIPEREFRDRVTSLAALRHDNLVPLRAYFYSRDEKLLVYDFVGSGSLCSLLHGNSSSNTNAPASPARLDFTSRARVALAAARGVAFIHGGGGARSCHGNIKSSNVLVNDARNDAYVTDHGLLQLVGAHVPLKRVTGYRAPEVTDTRRASRETDVYSFGVLLLEMLTGKPPVNSVPGSDGVELPRWVRTVVEEEWTAEVFDAGIAIEERVEEEMVRMLQLAVECTDDRPDRRPTMAEVAARIEHIVDSALRKSDTDDDFHSIKPVWNKDGRARRQRAAFLSFEHSKILILFHSIFSSSDIRPSSAGSGVSPHAEHGGNRVPRAAAIMSPHFHTLIRIPVLPVPFSPGAAAPSLGVSVASPSRALRLPRAKASVEKREQAMEEQGGAAALGWAARDATGVLSPYNFSRRVPRDDDVTIKVLYCGICHTDLHIIRNDWGNAMYPVVPGHEIVGVVTDVAPGVTKFKAGDTVGVGYFVDSCRSCDTCGKGNENYCAGVVLTSNGVDRVHGGVATKGGFSDVIVVDERYVLRVPDGLQLERTAPLLCAGVTVYSPMMRHGLNEPGKHLGVVGLGGLGHVAVKFGKAFGMKVTVISTSPSKRDEAIDHLGADEFLVSRDTEQMKAATGTMDGIIDTVSAWHPITPLLALLKPLGQMVVVGGPNKPLELPVYAIVPGGKGVAGNSVGSVGDCQAMLEFAGKHGIGAEVEVIKMDYVNTAIERLEKNDVRYRFVIDVAGSLGSAV</sequence>
<comment type="catalytic activity">
    <reaction evidence="23">
        <text>(E)-coniferol + NADP(+) = (E)-coniferaldehyde + NADPH + H(+)</text>
        <dbReference type="Rhea" id="RHEA:22444"/>
        <dbReference type="ChEBI" id="CHEBI:15378"/>
        <dbReference type="ChEBI" id="CHEBI:16547"/>
        <dbReference type="ChEBI" id="CHEBI:17745"/>
        <dbReference type="ChEBI" id="CHEBI:57783"/>
        <dbReference type="ChEBI" id="CHEBI:58349"/>
        <dbReference type="EC" id="1.1.1.195"/>
    </reaction>
    <physiologicalReaction direction="right-to-left" evidence="23">
        <dbReference type="Rhea" id="RHEA:22446"/>
    </physiologicalReaction>
</comment>
<dbReference type="InterPro" id="IPR013154">
    <property type="entry name" value="ADH-like_N"/>
</dbReference>
<evidence type="ECO:0000259" key="29">
    <source>
        <dbReference type="PROSITE" id="PS50011"/>
    </source>
</evidence>
<reference evidence="30" key="1">
    <citation type="submission" date="2020-07" db="EMBL/GenBank/DDBJ databases">
        <title>Genome sequence and genetic diversity analysis of an under-domesticated orphan crop, white fonio (Digitaria exilis).</title>
        <authorList>
            <person name="Bennetzen J.L."/>
            <person name="Chen S."/>
            <person name="Ma X."/>
            <person name="Wang X."/>
            <person name="Yssel A.E.J."/>
            <person name="Chaluvadi S.R."/>
            <person name="Johnson M."/>
            <person name="Gangashetty P."/>
            <person name="Hamidou F."/>
            <person name="Sanogo M.D."/>
            <person name="Zwaenepoel A."/>
            <person name="Wallace J."/>
            <person name="Van De Peer Y."/>
            <person name="Van Deynze A."/>
        </authorList>
    </citation>
    <scope>NUCLEOTIDE SEQUENCE</scope>
    <source>
        <tissue evidence="30">Leaves</tissue>
    </source>
</reference>
<dbReference type="GO" id="GO:0009809">
    <property type="term" value="P:lignin biosynthetic process"/>
    <property type="evidence" value="ECO:0007669"/>
    <property type="project" value="UniProtKB-KW"/>
</dbReference>
<evidence type="ECO:0000256" key="22">
    <source>
        <dbReference type="ARBA" id="ARBA00049226"/>
    </source>
</evidence>
<dbReference type="PROSITE" id="PS00059">
    <property type="entry name" value="ADH_ZINC"/>
    <property type="match status" value="1"/>
</dbReference>
<evidence type="ECO:0000256" key="13">
    <source>
        <dbReference type="ARBA" id="ARBA00022741"/>
    </source>
</evidence>
<dbReference type="InterPro" id="IPR013149">
    <property type="entry name" value="ADH-like_C"/>
</dbReference>
<feature type="region of interest" description="Disordered" evidence="27">
    <location>
        <begin position="590"/>
        <end position="613"/>
    </location>
</feature>
<dbReference type="Pfam" id="PF08240">
    <property type="entry name" value="ADH_N"/>
    <property type="match status" value="1"/>
</dbReference>
<dbReference type="GO" id="GO:0005524">
    <property type="term" value="F:ATP binding"/>
    <property type="evidence" value="ECO:0007669"/>
    <property type="project" value="UniProtKB-KW"/>
</dbReference>
<dbReference type="InterPro" id="IPR002328">
    <property type="entry name" value="ADH_Zn_CS"/>
</dbReference>
<dbReference type="InterPro" id="IPR047109">
    <property type="entry name" value="CAD-like"/>
</dbReference>
<comment type="subunit">
    <text evidence="5">Homodimer.</text>
</comment>
<evidence type="ECO:0000256" key="23">
    <source>
        <dbReference type="ARBA" id="ARBA00049311"/>
    </source>
</evidence>
<comment type="catalytic activity">
    <reaction evidence="24">
        <text>(E)-cinnamyl alcohol + NADP(+) = (E)-cinnamaldehyde + NADPH + H(+)</text>
        <dbReference type="Rhea" id="RHEA:10392"/>
        <dbReference type="ChEBI" id="CHEBI:15378"/>
        <dbReference type="ChEBI" id="CHEBI:16731"/>
        <dbReference type="ChEBI" id="CHEBI:33227"/>
        <dbReference type="ChEBI" id="CHEBI:57783"/>
        <dbReference type="ChEBI" id="CHEBI:58349"/>
        <dbReference type="EC" id="1.1.1.195"/>
    </reaction>
    <physiologicalReaction direction="right-to-left" evidence="24">
        <dbReference type="Rhea" id="RHEA:10394"/>
    </physiologicalReaction>
</comment>
<feature type="region of interest" description="Disordered" evidence="27">
    <location>
        <begin position="39"/>
        <end position="60"/>
    </location>
</feature>
<keyword evidence="7" id="KW-0433">Leucine-rich repeat</keyword>
<evidence type="ECO:0000256" key="6">
    <source>
        <dbReference type="ARBA" id="ARBA00013171"/>
    </source>
</evidence>
<evidence type="ECO:0000256" key="15">
    <source>
        <dbReference type="ARBA" id="ARBA00022840"/>
    </source>
</evidence>
<evidence type="ECO:0000256" key="3">
    <source>
        <dbReference type="ARBA" id="ARBA00004928"/>
    </source>
</evidence>
<evidence type="ECO:0000256" key="24">
    <source>
        <dbReference type="ARBA" id="ARBA00049332"/>
    </source>
</evidence>
<accession>A0A835B7J8</accession>
<keyword evidence="31" id="KW-1185">Reference proteome</keyword>
<feature type="transmembrane region" description="Helical" evidence="28">
    <location>
        <begin position="141"/>
        <end position="166"/>
    </location>
</feature>
<dbReference type="Pfam" id="PF07714">
    <property type="entry name" value="PK_Tyr_Ser-Thr"/>
    <property type="match status" value="1"/>
</dbReference>
<keyword evidence="9 26" id="KW-0479">Metal-binding</keyword>
<dbReference type="GO" id="GO:0045551">
    <property type="term" value="F:cinnamyl-alcohol dehydrogenase activity"/>
    <property type="evidence" value="ECO:0007669"/>
    <property type="project" value="UniProtKB-EC"/>
</dbReference>
<evidence type="ECO:0000256" key="27">
    <source>
        <dbReference type="SAM" id="MobiDB-lite"/>
    </source>
</evidence>
<dbReference type="InterPro" id="IPR013210">
    <property type="entry name" value="LRR_N_plant-typ"/>
</dbReference>
<comment type="catalytic activity">
    <reaction evidence="20">
        <text>(E)-4-coumaroyl alcohol + NADP(+) = (E)-4-coumaraldehyde + NADPH + H(+)</text>
        <dbReference type="Rhea" id="RHEA:45724"/>
        <dbReference type="ChEBI" id="CHEBI:15378"/>
        <dbReference type="ChEBI" id="CHEBI:28353"/>
        <dbReference type="ChEBI" id="CHEBI:57783"/>
        <dbReference type="ChEBI" id="CHEBI:58349"/>
        <dbReference type="ChEBI" id="CHEBI:64555"/>
        <dbReference type="EC" id="1.1.1.195"/>
    </reaction>
    <physiologicalReaction direction="right-to-left" evidence="20">
        <dbReference type="Rhea" id="RHEA:45726"/>
    </physiologicalReaction>
</comment>